<sequence length="762" mass="87833">MDLSNILNNDYDSILNTSNSKSIRTAFEEKSTLNGTEKKINLIQNIPCYFSRDQMDLYKKVIQLHYSDILQLINSDNFESEISDYIKNAMDLLAINLESVSIHPYVLIMSKLPNSNRQLVFKEFVKSQLLFKSGKLYTLKMLIENFRQNKTEKNIVVYFRGDFNINELYDIEKTNYKHLSYIPGDITQEQQLRRNTVTDVKICMNPSEIKQEEEEEEDDDDEEEEDLDEDEEDEAKNSEEANNSTSEGEQQTKSKSDFEDSKSKEENIQNSIGGRSSSLSLSSTTQPTRICDILEAVLASSLSQSNSRKLIVRRYDGKKPLKRGSATHDDDSNNNYNKNDDLQVHLISNMEEKCPVANVDLVITLDSTYPSFEALQNVKVLRLFSPSSIDQFLMIKEQSGLKLEQAIMNVVCNRDNAGCLSDDWISEYLEGLKTVSSSVCKSELIDRNFIVGDKILTEKILEEPDDLFGDFLQRYVDAMDSGDSIFNFLRFVKGVDSKINFAELSDTDIINVRKLIKNNVTIKSDDSSIIRNNFKINKNLVINFDQRVLYQLNRGIKTLSKEHDYNNMVCSLLYNKLQHALANLEISENLNKTIDTDIKFYEGEFNKVLQKILIEGVKFAEDSKKEIKVCLKNQKLLREKISKAKMSNDNNKNNSTNFAAAVKKKIFNKENEAEYLKQEISKANEAISTSDKEILLLQQKIQEMDEKINERAQSNKELKRKAKEQRSSNKDEIIDALMKESTELYTIIKELPLKRSKRQRRR</sequence>
<name>A0A1B7THP9_9ASCO</name>
<feature type="compositionally biased region" description="Low complexity" evidence="1">
    <location>
        <begin position="240"/>
        <end position="249"/>
    </location>
</feature>
<feature type="region of interest" description="Disordered" evidence="1">
    <location>
        <begin position="203"/>
        <end position="283"/>
    </location>
</feature>
<gene>
    <name evidence="2" type="ORF">HANVADRAFT_96942</name>
</gene>
<comment type="caution">
    <text evidence="2">The sequence shown here is derived from an EMBL/GenBank/DDBJ whole genome shotgun (WGS) entry which is preliminary data.</text>
</comment>
<keyword evidence="3" id="KW-1185">Reference proteome</keyword>
<feature type="compositionally biased region" description="Basic and acidic residues" evidence="1">
    <location>
        <begin position="250"/>
        <end position="267"/>
    </location>
</feature>
<accession>A0A1B7THP9</accession>
<dbReference type="EMBL" id="LXPE01000004">
    <property type="protein sequence ID" value="OBA28198.1"/>
    <property type="molecule type" value="Genomic_DNA"/>
</dbReference>
<dbReference type="AlphaFoldDB" id="A0A1B7THP9"/>
<evidence type="ECO:0008006" key="4">
    <source>
        <dbReference type="Google" id="ProtNLM"/>
    </source>
</evidence>
<feature type="region of interest" description="Disordered" evidence="1">
    <location>
        <begin position="711"/>
        <end position="730"/>
    </location>
</feature>
<feature type="compositionally biased region" description="Acidic residues" evidence="1">
    <location>
        <begin position="211"/>
        <end position="234"/>
    </location>
</feature>
<dbReference type="InterPro" id="IPR038609">
    <property type="entry name" value="HDA1_su2/3_sf"/>
</dbReference>
<dbReference type="Proteomes" id="UP000092321">
    <property type="component" value="Unassembled WGS sequence"/>
</dbReference>
<evidence type="ECO:0000256" key="1">
    <source>
        <dbReference type="SAM" id="MobiDB-lite"/>
    </source>
</evidence>
<organism evidence="2 3">
    <name type="scientific">Hanseniaspora valbyensis NRRL Y-1626</name>
    <dbReference type="NCBI Taxonomy" id="766949"/>
    <lineage>
        <taxon>Eukaryota</taxon>
        <taxon>Fungi</taxon>
        <taxon>Dikarya</taxon>
        <taxon>Ascomycota</taxon>
        <taxon>Saccharomycotina</taxon>
        <taxon>Saccharomycetes</taxon>
        <taxon>Saccharomycodales</taxon>
        <taxon>Saccharomycodaceae</taxon>
        <taxon>Hanseniaspora</taxon>
    </lineage>
</organism>
<evidence type="ECO:0000313" key="3">
    <source>
        <dbReference type="Proteomes" id="UP000092321"/>
    </source>
</evidence>
<evidence type="ECO:0000313" key="2">
    <source>
        <dbReference type="EMBL" id="OBA28198.1"/>
    </source>
</evidence>
<reference evidence="3" key="1">
    <citation type="journal article" date="2016" name="Proc. Natl. Acad. Sci. U.S.A.">
        <title>Comparative genomics of biotechnologically important yeasts.</title>
        <authorList>
            <person name="Riley R."/>
            <person name="Haridas S."/>
            <person name="Wolfe K.H."/>
            <person name="Lopes M.R."/>
            <person name="Hittinger C.T."/>
            <person name="Goeker M."/>
            <person name="Salamov A.A."/>
            <person name="Wisecaver J.H."/>
            <person name="Long T.M."/>
            <person name="Calvey C.H."/>
            <person name="Aerts A.L."/>
            <person name="Barry K.W."/>
            <person name="Choi C."/>
            <person name="Clum A."/>
            <person name="Coughlan A.Y."/>
            <person name="Deshpande S."/>
            <person name="Douglass A.P."/>
            <person name="Hanson S.J."/>
            <person name="Klenk H.-P."/>
            <person name="LaButti K.M."/>
            <person name="Lapidus A."/>
            <person name="Lindquist E.A."/>
            <person name="Lipzen A.M."/>
            <person name="Meier-Kolthoff J.P."/>
            <person name="Ohm R.A."/>
            <person name="Otillar R.P."/>
            <person name="Pangilinan J.L."/>
            <person name="Peng Y."/>
            <person name="Rokas A."/>
            <person name="Rosa C.A."/>
            <person name="Scheuner C."/>
            <person name="Sibirny A.A."/>
            <person name="Slot J.C."/>
            <person name="Stielow J.B."/>
            <person name="Sun H."/>
            <person name="Kurtzman C.P."/>
            <person name="Blackwell M."/>
            <person name="Grigoriev I.V."/>
            <person name="Jeffries T.W."/>
        </authorList>
    </citation>
    <scope>NUCLEOTIDE SEQUENCE [LARGE SCALE GENOMIC DNA]</scope>
    <source>
        <strain evidence="3">NRRL Y-1626</strain>
    </source>
</reference>
<proteinExistence type="predicted"/>
<dbReference type="OrthoDB" id="3972594at2759"/>
<protein>
    <recommendedName>
        <fullName evidence="4">HDA1 complex subunit 2</fullName>
    </recommendedName>
</protein>
<dbReference type="Gene3D" id="3.40.50.12360">
    <property type="match status" value="2"/>
</dbReference>